<evidence type="ECO:0000313" key="4">
    <source>
        <dbReference type="Proteomes" id="UP001648503"/>
    </source>
</evidence>
<evidence type="ECO:0008006" key="5">
    <source>
        <dbReference type="Google" id="ProtNLM"/>
    </source>
</evidence>
<protein>
    <recommendedName>
        <fullName evidence="5">RxLR effector protein</fullName>
    </recommendedName>
</protein>
<feature type="signal peptide" evidence="2">
    <location>
        <begin position="1"/>
        <end position="18"/>
    </location>
</feature>
<organism evidence="3 4">
    <name type="scientific">Batrachochytrium salamandrivorans</name>
    <dbReference type="NCBI Taxonomy" id="1357716"/>
    <lineage>
        <taxon>Eukaryota</taxon>
        <taxon>Fungi</taxon>
        <taxon>Fungi incertae sedis</taxon>
        <taxon>Chytridiomycota</taxon>
        <taxon>Chytridiomycota incertae sedis</taxon>
        <taxon>Chytridiomycetes</taxon>
        <taxon>Rhizophydiales</taxon>
        <taxon>Rhizophydiales incertae sedis</taxon>
        <taxon>Batrachochytrium</taxon>
    </lineage>
</organism>
<reference evidence="3 4" key="1">
    <citation type="submission" date="2021-02" db="EMBL/GenBank/DDBJ databases">
        <title>Variation within the Batrachochytrium salamandrivorans European outbreak.</title>
        <authorList>
            <person name="Kelly M."/>
            <person name="Pasmans F."/>
            <person name="Shea T.P."/>
            <person name="Munoz J.F."/>
            <person name="Carranza S."/>
            <person name="Cuomo C.A."/>
            <person name="Martel A."/>
        </authorList>
    </citation>
    <scope>NUCLEOTIDE SEQUENCE [LARGE SCALE GENOMIC DNA]</scope>
    <source>
        <strain evidence="3 4">AMFP18/2</strain>
    </source>
</reference>
<comment type="caution">
    <text evidence="3">The sequence shown here is derived from an EMBL/GenBank/DDBJ whole genome shotgun (WGS) entry which is preliminary data.</text>
</comment>
<name>A0ABQ8EU11_9FUNG</name>
<evidence type="ECO:0000313" key="3">
    <source>
        <dbReference type="EMBL" id="KAH6586555.1"/>
    </source>
</evidence>
<feature type="chain" id="PRO_5047480808" description="RxLR effector protein" evidence="2">
    <location>
        <begin position="19"/>
        <end position="119"/>
    </location>
</feature>
<keyword evidence="4" id="KW-1185">Reference proteome</keyword>
<keyword evidence="2" id="KW-0732">Signal</keyword>
<proteinExistence type="predicted"/>
<feature type="region of interest" description="Disordered" evidence="1">
    <location>
        <begin position="54"/>
        <end position="90"/>
    </location>
</feature>
<accession>A0ABQ8EU11</accession>
<gene>
    <name evidence="3" type="ORF">BASA50_000509</name>
</gene>
<feature type="compositionally biased region" description="Polar residues" evidence="1">
    <location>
        <begin position="57"/>
        <end position="84"/>
    </location>
</feature>
<dbReference type="Proteomes" id="UP001648503">
    <property type="component" value="Unassembled WGS sequence"/>
</dbReference>
<evidence type="ECO:0000256" key="2">
    <source>
        <dbReference type="SAM" id="SignalP"/>
    </source>
</evidence>
<sequence>MRVGTGIILSLLSSSALAAVISNDDSHGLLLVRRTVNLKTVSLLVSKNNDEQVEFVPSNSGAGASTETSNDENNPDHSSGNRGSSKPGRFREFFNGLYRSLKKSFKTPSRNTFSGVTKD</sequence>
<evidence type="ECO:0000256" key="1">
    <source>
        <dbReference type="SAM" id="MobiDB-lite"/>
    </source>
</evidence>
<dbReference type="EMBL" id="JAFCIX010000573">
    <property type="protein sequence ID" value="KAH6586555.1"/>
    <property type="molecule type" value="Genomic_DNA"/>
</dbReference>